<accession>H8KZM9</accession>
<dbReference type="InterPro" id="IPR038068">
    <property type="entry name" value="YcgL-like_sf"/>
</dbReference>
<dbReference type="STRING" id="767434.Fraau_2747"/>
<protein>
    <recommendedName>
        <fullName evidence="1">YcgL domain-containing protein</fullName>
    </recommendedName>
</protein>
<dbReference type="EMBL" id="CP003350">
    <property type="protein sequence ID" value="AFC87089.1"/>
    <property type="molecule type" value="Genomic_DNA"/>
</dbReference>
<dbReference type="SUPFAM" id="SSF160191">
    <property type="entry name" value="YcgL-like"/>
    <property type="match status" value="1"/>
</dbReference>
<dbReference type="RefSeq" id="WP_014404092.1">
    <property type="nucleotide sequence ID" value="NC_017033.1"/>
</dbReference>
<dbReference type="KEGG" id="fau:Fraau_2747"/>
<dbReference type="OrthoDB" id="7062382at2"/>
<dbReference type="eggNOG" id="COG3100">
    <property type="taxonomic scope" value="Bacteria"/>
</dbReference>
<dbReference type="Gene3D" id="3.10.510.20">
    <property type="entry name" value="YcgL domain"/>
    <property type="match status" value="1"/>
</dbReference>
<dbReference type="PANTHER" id="PTHR38109:SF1">
    <property type="entry name" value="PROTEIN YCGL"/>
    <property type="match status" value="1"/>
</dbReference>
<gene>
    <name evidence="2" type="ordered locus">Fraau_2747</name>
</gene>
<organism evidence="2 3">
    <name type="scientific">Frateuria aurantia (strain ATCC 33424 / DSM 6220 / KCTC 2777 / LMG 1558 / NBRC 3245 / NCIMB 13370)</name>
    <name type="common">Acetobacter aurantius</name>
    <dbReference type="NCBI Taxonomy" id="767434"/>
    <lineage>
        <taxon>Bacteria</taxon>
        <taxon>Pseudomonadati</taxon>
        <taxon>Pseudomonadota</taxon>
        <taxon>Gammaproteobacteria</taxon>
        <taxon>Lysobacterales</taxon>
        <taxon>Rhodanobacteraceae</taxon>
        <taxon>Frateuria</taxon>
    </lineage>
</organism>
<dbReference type="PANTHER" id="PTHR38109">
    <property type="entry name" value="PROTEIN YCGL"/>
    <property type="match status" value="1"/>
</dbReference>
<proteinExistence type="predicted"/>
<name>H8KZM9_FRAAD</name>
<evidence type="ECO:0000259" key="1">
    <source>
        <dbReference type="PROSITE" id="PS51648"/>
    </source>
</evidence>
<dbReference type="HOGENOM" id="CLU_155118_0_0_6"/>
<keyword evidence="3" id="KW-1185">Reference proteome</keyword>
<dbReference type="Pfam" id="PF05166">
    <property type="entry name" value="YcgL"/>
    <property type="match status" value="1"/>
</dbReference>
<dbReference type="InterPro" id="IPR027354">
    <property type="entry name" value="YcgL_dom"/>
</dbReference>
<feature type="domain" description="YcgL" evidence="1">
    <location>
        <begin position="1"/>
        <end position="85"/>
    </location>
</feature>
<dbReference type="Proteomes" id="UP000005234">
    <property type="component" value="Chromosome"/>
</dbReference>
<reference evidence="2" key="1">
    <citation type="submission" date="2012-02" db="EMBL/GenBank/DDBJ databases">
        <title>The complete genome of Frateuria aurantia DSM 6220.</title>
        <authorList>
            <consortium name="US DOE Joint Genome Institute (JGI-PGF)"/>
            <person name="Lucas S."/>
            <person name="Copeland A."/>
            <person name="Lapidus A."/>
            <person name="Glavina del Rio T."/>
            <person name="Dalin E."/>
            <person name="Tice H."/>
            <person name="Bruce D."/>
            <person name="Goodwin L."/>
            <person name="Pitluck S."/>
            <person name="Peters L."/>
            <person name="Ovchinnikova G."/>
            <person name="Teshima H."/>
            <person name="Kyrpides N."/>
            <person name="Mavromatis K."/>
            <person name="Ivanova N."/>
            <person name="Brettin T."/>
            <person name="Detter J.C."/>
            <person name="Han C."/>
            <person name="Larimer F."/>
            <person name="Land M."/>
            <person name="Hauser L."/>
            <person name="Markowitz V."/>
            <person name="Cheng J.-F."/>
            <person name="Hugenholtz P."/>
            <person name="Woyke T."/>
            <person name="Wu D."/>
            <person name="Brambilla E."/>
            <person name="Klenk H.-P."/>
            <person name="Eisen J.A."/>
        </authorList>
    </citation>
    <scope>NUCLEOTIDE SEQUENCE</scope>
    <source>
        <strain evidence="2">DSM 6220</strain>
    </source>
</reference>
<sequence length="86" mass="9598">MHCFVYASKRKPETYIWLDTPERAEGLPDTLTALLGELRPVLELDLDAGRTLPREDAANVLQNLQNQGWHLQLPPPQTVSEPPPGA</sequence>
<evidence type="ECO:0000313" key="3">
    <source>
        <dbReference type="Proteomes" id="UP000005234"/>
    </source>
</evidence>
<dbReference type="AlphaFoldDB" id="H8KZM9"/>
<evidence type="ECO:0000313" key="2">
    <source>
        <dbReference type="EMBL" id="AFC87089.1"/>
    </source>
</evidence>
<dbReference type="PROSITE" id="PS51648">
    <property type="entry name" value="YCGL"/>
    <property type="match status" value="1"/>
</dbReference>